<dbReference type="EMBL" id="LFYT02000128">
    <property type="protein sequence ID" value="PVE04935.1"/>
    <property type="molecule type" value="Genomic_DNA"/>
</dbReference>
<feature type="domain" description="Bacterial Ig-like" evidence="1">
    <location>
        <begin position="64"/>
        <end position="163"/>
    </location>
</feature>
<accession>A0A2T7SQ15</accession>
<evidence type="ECO:0000313" key="3">
    <source>
        <dbReference type="Proteomes" id="UP000037507"/>
    </source>
</evidence>
<evidence type="ECO:0000259" key="1">
    <source>
        <dbReference type="Pfam" id="PF19078"/>
    </source>
</evidence>
<name>A0A2T7SQ15_9BURK</name>
<organism evidence="2 3">
    <name type="scientific">Limnohabitans planktonicus II-D5</name>
    <dbReference type="NCBI Taxonomy" id="1293045"/>
    <lineage>
        <taxon>Bacteria</taxon>
        <taxon>Pseudomonadati</taxon>
        <taxon>Pseudomonadota</taxon>
        <taxon>Betaproteobacteria</taxon>
        <taxon>Burkholderiales</taxon>
        <taxon>Comamonadaceae</taxon>
        <taxon>Limnohabitans</taxon>
    </lineage>
</organism>
<evidence type="ECO:0000313" key="2">
    <source>
        <dbReference type="EMBL" id="PVE04935.1"/>
    </source>
</evidence>
<feature type="non-terminal residue" evidence="2">
    <location>
        <position position="1"/>
    </location>
</feature>
<gene>
    <name evidence="2" type="ORF">H663_020695</name>
</gene>
<dbReference type="Pfam" id="PF19078">
    <property type="entry name" value="Big_12"/>
    <property type="match status" value="2"/>
</dbReference>
<comment type="caution">
    <text evidence="2">The sequence shown here is derived from an EMBL/GenBank/DDBJ whole genome shotgun (WGS) entry which is preliminary data.</text>
</comment>
<proteinExistence type="predicted"/>
<dbReference type="InterPro" id="IPR013783">
    <property type="entry name" value="Ig-like_fold"/>
</dbReference>
<keyword evidence="3" id="KW-1185">Reference proteome</keyword>
<dbReference type="PANTHER" id="PTHR34677:SF3">
    <property type="entry name" value="BACTERIAL IG-LIKE DOMAIN-CONTAINING PROTEIN"/>
    <property type="match status" value="1"/>
</dbReference>
<feature type="non-terminal residue" evidence="2">
    <location>
        <position position="235"/>
    </location>
</feature>
<sequence length="235" mass="24150">DLVQIAVNGHTFSGTVNAVGSYNISIDTADLVADSDKTLEVLLNASDAAGNQASTSASRSYSVDTSAPQVQSIALDKTLLKAGDSATVTIRFSEKVIAFDVGDLVADNASLSNLATADDGLTWTATLVAHSSIEDTSNLVQLSATYTDIAGNVGTAGTSGNYSLDTKAPTATIKLADEALQAGETTTLTITFSEKVQDFGNADVTVQNGTLGTLVSTDGIVWTGTYTPNVNLEDT</sequence>
<protein>
    <recommendedName>
        <fullName evidence="1">Bacterial Ig-like domain-containing protein</fullName>
    </recommendedName>
</protein>
<dbReference type="PANTHER" id="PTHR34677">
    <property type="match status" value="1"/>
</dbReference>
<feature type="domain" description="Bacterial Ig-like" evidence="1">
    <location>
        <begin position="165"/>
        <end position="234"/>
    </location>
</feature>
<reference evidence="2" key="1">
    <citation type="submission" date="2017-04" db="EMBL/GenBank/DDBJ databases">
        <title>Unexpected and diverse lifestyles within the genus Limnohabitans.</title>
        <authorList>
            <person name="Kasalicky V."/>
            <person name="Mehrshad M."/>
            <person name="Andrei S.-A."/>
            <person name="Salcher M."/>
            <person name="Kratochvilova H."/>
            <person name="Simek K."/>
            <person name="Ghai R."/>
        </authorList>
    </citation>
    <scope>NUCLEOTIDE SEQUENCE [LARGE SCALE GENOMIC DNA]</scope>
    <source>
        <strain evidence="2">II-D5</strain>
    </source>
</reference>
<dbReference type="Proteomes" id="UP000037507">
    <property type="component" value="Unassembled WGS sequence"/>
</dbReference>
<dbReference type="Gene3D" id="2.60.40.10">
    <property type="entry name" value="Immunoglobulins"/>
    <property type="match status" value="2"/>
</dbReference>
<dbReference type="RefSeq" id="WP_240620613.1">
    <property type="nucleotide sequence ID" value="NZ_LFYT02000128.1"/>
</dbReference>
<dbReference type="InterPro" id="IPR044048">
    <property type="entry name" value="Big_12"/>
</dbReference>
<dbReference type="AlphaFoldDB" id="A0A2T7SQ15"/>